<dbReference type="STRING" id="29529.SAMN04488122_4043"/>
<name>A0A1I0S6P2_9BACT</name>
<comment type="similarity">
    <text evidence="1 4">Belongs to the UPF0677 family.</text>
</comment>
<dbReference type="InterPro" id="IPR011610">
    <property type="entry name" value="SAM_mthyl_Trfase_ML2640-like"/>
</dbReference>
<accession>A0A1I0S6P2</accession>
<dbReference type="Gene3D" id="3.40.50.150">
    <property type="entry name" value="Vaccinia Virus protein VP39"/>
    <property type="match status" value="1"/>
</dbReference>
<evidence type="ECO:0000313" key="6">
    <source>
        <dbReference type="Proteomes" id="UP000199310"/>
    </source>
</evidence>
<dbReference type="GO" id="GO:0008168">
    <property type="term" value="F:methyltransferase activity"/>
    <property type="evidence" value="ECO:0007669"/>
    <property type="project" value="UniProtKB-UniRule"/>
</dbReference>
<dbReference type="PANTHER" id="PTHR43619:SF2">
    <property type="entry name" value="S-ADENOSYL-L-METHIONINE-DEPENDENT METHYLTRANSFERASES SUPERFAMILY PROTEIN"/>
    <property type="match status" value="1"/>
</dbReference>
<dbReference type="GO" id="GO:0032259">
    <property type="term" value="P:methylation"/>
    <property type="evidence" value="ECO:0007669"/>
    <property type="project" value="UniProtKB-KW"/>
</dbReference>
<organism evidence="5 6">
    <name type="scientific">Chitinophaga arvensicola</name>
    <dbReference type="NCBI Taxonomy" id="29529"/>
    <lineage>
        <taxon>Bacteria</taxon>
        <taxon>Pseudomonadati</taxon>
        <taxon>Bacteroidota</taxon>
        <taxon>Chitinophagia</taxon>
        <taxon>Chitinophagales</taxon>
        <taxon>Chitinophagaceae</taxon>
        <taxon>Chitinophaga</taxon>
    </lineage>
</organism>
<dbReference type="AlphaFoldDB" id="A0A1I0S6P2"/>
<dbReference type="Pfam" id="PF04072">
    <property type="entry name" value="LCM"/>
    <property type="match status" value="1"/>
</dbReference>
<evidence type="ECO:0000256" key="1">
    <source>
        <dbReference type="ARBA" id="ARBA00008138"/>
    </source>
</evidence>
<proteinExistence type="inferred from homology"/>
<protein>
    <recommendedName>
        <fullName evidence="4">S-adenosyl-L-methionine-dependent methyltransferase</fullName>
        <ecNumber evidence="4">2.1.1.-</ecNumber>
    </recommendedName>
</protein>
<dbReference type="PANTHER" id="PTHR43619">
    <property type="entry name" value="S-ADENOSYL-L-METHIONINE-DEPENDENT METHYLTRANSFERASE YKTD-RELATED"/>
    <property type="match status" value="1"/>
</dbReference>
<keyword evidence="3 5" id="KW-0808">Transferase</keyword>
<dbReference type="Proteomes" id="UP000199310">
    <property type="component" value="Unassembled WGS sequence"/>
</dbReference>
<evidence type="ECO:0000313" key="5">
    <source>
        <dbReference type="EMBL" id="SEW50972.1"/>
    </source>
</evidence>
<sequence length="327" mass="37555">MINNLAVARPPGDDSRRDSFFLPKLKYRLFIPGKLSSMKADVTSRTAQYMALFRALETTRSKDRRLFTDKFASWFLDRQLKVGVWLCHIPGWRSFAEWIIRKKIPGALSSGIARTKYIDDLLQQAVAHGAQQVYILGAGFDTRGLRLPFLRSLKVVEIDHPNTAAYKLAKLRAHKLPAKVYYYQIDFNKQSLDQLSALNNFDFTLPTAIIWEGVTNYLNKDAIDSTFAFLQRFEPGSRVIFTYVHQAVLDNPAAFYGGEKLLKDVADLEEKWTFGFDPAALPAYLRQFNFQLLEDLGASEYREQYLPARTEKGYEFYRVACAERTAE</sequence>
<keyword evidence="2 4" id="KW-0489">Methyltransferase</keyword>
<keyword evidence="6" id="KW-1185">Reference proteome</keyword>
<dbReference type="InterPro" id="IPR029063">
    <property type="entry name" value="SAM-dependent_MTases_sf"/>
</dbReference>
<dbReference type="InterPro" id="IPR007213">
    <property type="entry name" value="Ppm1/Ppm2/Tcmp"/>
</dbReference>
<dbReference type="SUPFAM" id="SSF53335">
    <property type="entry name" value="S-adenosyl-L-methionine-dependent methyltransferases"/>
    <property type="match status" value="1"/>
</dbReference>
<comment type="function">
    <text evidence="4">Exhibits S-adenosyl-L-methionine-dependent methyltransferase activity.</text>
</comment>
<evidence type="ECO:0000256" key="2">
    <source>
        <dbReference type="ARBA" id="ARBA00022603"/>
    </source>
</evidence>
<dbReference type="NCBIfam" id="TIGR00027">
    <property type="entry name" value="mthyl_TIGR00027"/>
    <property type="match status" value="1"/>
</dbReference>
<evidence type="ECO:0000256" key="4">
    <source>
        <dbReference type="RuleBase" id="RU362030"/>
    </source>
</evidence>
<dbReference type="EMBL" id="FOJG01000002">
    <property type="protein sequence ID" value="SEW50972.1"/>
    <property type="molecule type" value="Genomic_DNA"/>
</dbReference>
<reference evidence="6" key="1">
    <citation type="submission" date="2016-10" db="EMBL/GenBank/DDBJ databases">
        <authorList>
            <person name="Varghese N."/>
            <person name="Submissions S."/>
        </authorList>
    </citation>
    <scope>NUCLEOTIDE SEQUENCE [LARGE SCALE GENOMIC DNA]</scope>
    <source>
        <strain evidence="6">DSM 3695</strain>
    </source>
</reference>
<dbReference type="EC" id="2.1.1.-" evidence="4"/>
<keyword evidence="4" id="KW-0949">S-adenosyl-L-methionine</keyword>
<evidence type="ECO:0000256" key="3">
    <source>
        <dbReference type="ARBA" id="ARBA00022679"/>
    </source>
</evidence>
<gene>
    <name evidence="5" type="ORF">SAMN04488122_4043</name>
</gene>